<dbReference type="Gene3D" id="3.10.20.120">
    <property type="match status" value="1"/>
</dbReference>
<protein>
    <submittedName>
        <fullName>SUPERANTIGEN</fullName>
    </submittedName>
</protein>
<organism>
    <name type="scientific">Streptococcus pyogenes</name>
    <dbReference type="NCBI Taxonomy" id="1314"/>
    <lineage>
        <taxon>Bacteria</taxon>
        <taxon>Bacillati</taxon>
        <taxon>Bacillota</taxon>
        <taxon>Bacilli</taxon>
        <taxon>Lactobacillales</taxon>
        <taxon>Streptococcaceae</taxon>
        <taxon>Streptococcus</taxon>
    </lineage>
</organism>
<accession>Q9R558</accession>
<dbReference type="AlphaFoldDB" id="Q9R558"/>
<sequence length="24" mass="2563">SSQPDPTPEQLNKSSQFTGVMGNL</sequence>
<feature type="region of interest" description="Disordered" evidence="1">
    <location>
        <begin position="1"/>
        <end position="24"/>
    </location>
</feature>
<evidence type="ECO:0000256" key="1">
    <source>
        <dbReference type="SAM" id="MobiDB-lite"/>
    </source>
</evidence>
<proteinExistence type="evidence at protein level"/>
<keyword id="KW-0903">Direct protein sequencing</keyword>
<name>Q9R558_STRPY</name>
<reference key="1">
    <citation type="journal article" date="1993" name="J. Clin. Invest.">
        <title>A novel superantigen isolated from pathogenic strains of Streptococcus pyogenes with aminoterminal homology to staphylococcal enterotoxins B and C.</title>
        <authorList>
            <person name="Mollick J.A."/>
            <person name="Miller G.G."/>
            <person name="Musser J.M."/>
            <person name="Cook R.G."/>
            <person name="Grossman D."/>
            <person name="Rich R.R."/>
        </authorList>
    </citation>
    <scope>PROTEIN SEQUENCE</scope>
</reference>
<feature type="compositionally biased region" description="Polar residues" evidence="1">
    <location>
        <begin position="1"/>
        <end position="18"/>
    </location>
</feature>